<reference evidence="2 3" key="1">
    <citation type="journal article" date="2019" name="Emerg. Microbes Infect.">
        <title>Comprehensive subspecies identification of 175 nontuberculous mycobacteria species based on 7547 genomic profiles.</title>
        <authorList>
            <person name="Matsumoto Y."/>
            <person name="Kinjo T."/>
            <person name="Motooka D."/>
            <person name="Nabeya D."/>
            <person name="Jung N."/>
            <person name="Uechi K."/>
            <person name="Horii T."/>
            <person name="Iida T."/>
            <person name="Fujita J."/>
            <person name="Nakamura S."/>
        </authorList>
    </citation>
    <scope>NUCLEOTIDE SEQUENCE [LARGE SCALE GENOMIC DNA]</scope>
    <source>
        <strain evidence="2 3">JCM 6399</strain>
    </source>
</reference>
<keyword evidence="3" id="KW-1185">Reference proteome</keyword>
<dbReference type="RefSeq" id="WP_163730618.1">
    <property type="nucleotide sequence ID" value="NZ_AP022601.1"/>
</dbReference>
<keyword evidence="1" id="KW-1133">Transmembrane helix</keyword>
<keyword evidence="1" id="KW-0472">Membrane</keyword>
<sequence length="194" mass="21653">MTDGDDDLRGLRSRLGELSTVQQRFEESRVGKMVISGLLVVAFLVCVAWNLPDSPIKRVVQPALAPVAVPTGLDQGWAMYAPDPSKRADMIEVQVKMADGETKTWTTQPGQPGIGWWDRWLKVRYYAVLDANLRPQLARWVVRQVTGPDEQAVAVEIILRTETLQAPADREGESGTRRPTATKIIYREQLAGTR</sequence>
<dbReference type="AlphaFoldDB" id="A0A9W4B4F4"/>
<evidence type="ECO:0000313" key="3">
    <source>
        <dbReference type="Proteomes" id="UP000465785"/>
    </source>
</evidence>
<organism evidence="2 3">
    <name type="scientific">Mycobacterium gallinarum</name>
    <dbReference type="NCBI Taxonomy" id="39689"/>
    <lineage>
        <taxon>Bacteria</taxon>
        <taxon>Bacillati</taxon>
        <taxon>Actinomycetota</taxon>
        <taxon>Actinomycetes</taxon>
        <taxon>Mycobacteriales</taxon>
        <taxon>Mycobacteriaceae</taxon>
        <taxon>Mycobacterium</taxon>
    </lineage>
</organism>
<evidence type="ECO:0000313" key="2">
    <source>
        <dbReference type="EMBL" id="BBY93724.1"/>
    </source>
</evidence>
<feature type="transmembrane region" description="Helical" evidence="1">
    <location>
        <begin position="33"/>
        <end position="51"/>
    </location>
</feature>
<gene>
    <name evidence="2" type="ORF">MGALJ_33930</name>
</gene>
<accession>A0A9W4B4F4</accession>
<dbReference type="EMBL" id="AP022601">
    <property type="protein sequence ID" value="BBY93724.1"/>
    <property type="molecule type" value="Genomic_DNA"/>
</dbReference>
<proteinExistence type="predicted"/>
<keyword evidence="1" id="KW-0812">Transmembrane</keyword>
<dbReference type="Proteomes" id="UP000465785">
    <property type="component" value="Chromosome"/>
</dbReference>
<evidence type="ECO:0000256" key="1">
    <source>
        <dbReference type="SAM" id="Phobius"/>
    </source>
</evidence>
<protein>
    <submittedName>
        <fullName evidence="2">Uncharacterized protein</fullName>
    </submittedName>
</protein>
<name>A0A9W4B4F4_9MYCO</name>
<dbReference type="KEGG" id="mgau:MGALJ_33930"/>